<evidence type="ECO:0000256" key="9">
    <source>
        <dbReference type="ARBA" id="ARBA00023163"/>
    </source>
</evidence>
<dbReference type="GO" id="GO:0008270">
    <property type="term" value="F:zinc ion binding"/>
    <property type="evidence" value="ECO:0007669"/>
    <property type="project" value="UniProtKB-KW"/>
</dbReference>
<dbReference type="FunFam" id="3.30.160.60:FF:001506">
    <property type="entry name" value="Zinc finger protein"/>
    <property type="match status" value="1"/>
</dbReference>
<keyword evidence="5 11" id="KW-0863">Zinc-finger</keyword>
<proteinExistence type="inferred from homology"/>
<dbReference type="FunFam" id="3.30.160.60:FF:001499">
    <property type="entry name" value="Zinc finger protein"/>
    <property type="match status" value="1"/>
</dbReference>
<keyword evidence="3" id="KW-0479">Metal-binding</keyword>
<dbReference type="Pfam" id="PF00096">
    <property type="entry name" value="zf-C2H2"/>
    <property type="match status" value="1"/>
</dbReference>
<comment type="similarity">
    <text evidence="2">Belongs to the krueppel C2H2-type zinc-finger protein family.</text>
</comment>
<feature type="compositionally biased region" description="Low complexity" evidence="12">
    <location>
        <begin position="468"/>
        <end position="482"/>
    </location>
</feature>
<protein>
    <submittedName>
        <fullName evidence="14">Zinc finger protein 32</fullName>
    </submittedName>
</protein>
<dbReference type="SMART" id="SM00355">
    <property type="entry name" value="ZnF_C2H2"/>
    <property type="match status" value="2"/>
</dbReference>
<keyword evidence="4" id="KW-0677">Repeat</keyword>
<dbReference type="Proteomes" id="UP000198287">
    <property type="component" value="Unassembled WGS sequence"/>
</dbReference>
<comment type="caution">
    <text evidence="14">The sequence shown here is derived from an EMBL/GenBank/DDBJ whole genome shotgun (WGS) entry which is preliminary data.</text>
</comment>
<dbReference type="SUPFAM" id="SSF57667">
    <property type="entry name" value="beta-beta-alpha zinc fingers"/>
    <property type="match status" value="1"/>
</dbReference>
<evidence type="ECO:0000256" key="8">
    <source>
        <dbReference type="ARBA" id="ARBA00023125"/>
    </source>
</evidence>
<keyword evidence="6" id="KW-0862">Zinc</keyword>
<dbReference type="InterPro" id="IPR013087">
    <property type="entry name" value="Znf_C2H2_type"/>
</dbReference>
<keyword evidence="7" id="KW-0805">Transcription regulation</keyword>
<evidence type="ECO:0000256" key="2">
    <source>
        <dbReference type="ARBA" id="ARBA00006991"/>
    </source>
</evidence>
<dbReference type="OMA" id="WIESACQ"/>
<dbReference type="PROSITE" id="PS50157">
    <property type="entry name" value="ZINC_FINGER_C2H2_2"/>
    <property type="match status" value="2"/>
</dbReference>
<organism evidence="14 15">
    <name type="scientific">Folsomia candida</name>
    <name type="common">Springtail</name>
    <dbReference type="NCBI Taxonomy" id="158441"/>
    <lineage>
        <taxon>Eukaryota</taxon>
        <taxon>Metazoa</taxon>
        <taxon>Ecdysozoa</taxon>
        <taxon>Arthropoda</taxon>
        <taxon>Hexapoda</taxon>
        <taxon>Collembola</taxon>
        <taxon>Entomobryomorpha</taxon>
        <taxon>Isotomoidea</taxon>
        <taxon>Isotomidae</taxon>
        <taxon>Proisotominae</taxon>
        <taxon>Folsomia</taxon>
    </lineage>
</organism>
<feature type="compositionally biased region" description="Low complexity" evidence="12">
    <location>
        <begin position="442"/>
        <end position="452"/>
    </location>
</feature>
<feature type="compositionally biased region" description="Low complexity" evidence="12">
    <location>
        <begin position="181"/>
        <end position="203"/>
    </location>
</feature>
<feature type="region of interest" description="Disordered" evidence="12">
    <location>
        <begin position="43"/>
        <end position="74"/>
    </location>
</feature>
<evidence type="ECO:0000256" key="11">
    <source>
        <dbReference type="PROSITE-ProRule" id="PRU00042"/>
    </source>
</evidence>
<reference evidence="14 15" key="1">
    <citation type="submission" date="2015-12" db="EMBL/GenBank/DDBJ databases">
        <title>The genome of Folsomia candida.</title>
        <authorList>
            <person name="Faddeeva A."/>
            <person name="Derks M.F."/>
            <person name="Anvar Y."/>
            <person name="Smit S."/>
            <person name="Van Straalen N."/>
            <person name="Roelofs D."/>
        </authorList>
    </citation>
    <scope>NUCLEOTIDE SEQUENCE [LARGE SCALE GENOMIC DNA]</scope>
    <source>
        <strain evidence="14 15">VU population</strain>
        <tissue evidence="14">Whole body</tissue>
    </source>
</reference>
<evidence type="ECO:0000256" key="3">
    <source>
        <dbReference type="ARBA" id="ARBA00022723"/>
    </source>
</evidence>
<dbReference type="PROSITE" id="PS00028">
    <property type="entry name" value="ZINC_FINGER_C2H2_1"/>
    <property type="match status" value="2"/>
</dbReference>
<keyword evidence="15" id="KW-1185">Reference proteome</keyword>
<name>A0A226DLR7_FOLCA</name>
<dbReference type="InterPro" id="IPR050717">
    <property type="entry name" value="C2H2-ZF_Transcription_Reg"/>
</dbReference>
<dbReference type="PANTHER" id="PTHR14196:SF10">
    <property type="entry name" value="C2H2-TYPE DOMAIN-CONTAINING PROTEIN"/>
    <property type="match status" value="1"/>
</dbReference>
<evidence type="ECO:0000259" key="13">
    <source>
        <dbReference type="PROSITE" id="PS50157"/>
    </source>
</evidence>
<evidence type="ECO:0000256" key="6">
    <source>
        <dbReference type="ARBA" id="ARBA00022833"/>
    </source>
</evidence>
<gene>
    <name evidence="14" type="ORF">Fcan01_18608</name>
</gene>
<evidence type="ECO:0000313" key="14">
    <source>
        <dbReference type="EMBL" id="OXA46482.1"/>
    </source>
</evidence>
<accession>A0A226DLR7</accession>
<evidence type="ECO:0000256" key="4">
    <source>
        <dbReference type="ARBA" id="ARBA00022737"/>
    </source>
</evidence>
<dbReference type="GO" id="GO:0000977">
    <property type="term" value="F:RNA polymerase II transcription regulatory region sequence-specific DNA binding"/>
    <property type="evidence" value="ECO:0007669"/>
    <property type="project" value="TreeGrafter"/>
</dbReference>
<dbReference type="Gene3D" id="3.30.160.60">
    <property type="entry name" value="Classic Zinc Finger"/>
    <property type="match status" value="2"/>
</dbReference>
<dbReference type="PANTHER" id="PTHR14196">
    <property type="entry name" value="ODD-SKIPPED - RELATED"/>
    <property type="match status" value="1"/>
</dbReference>
<keyword evidence="8" id="KW-0238">DNA-binding</keyword>
<evidence type="ECO:0000256" key="12">
    <source>
        <dbReference type="SAM" id="MobiDB-lite"/>
    </source>
</evidence>
<dbReference type="GO" id="GO:0009880">
    <property type="term" value="P:embryonic pattern specification"/>
    <property type="evidence" value="ECO:0007669"/>
    <property type="project" value="TreeGrafter"/>
</dbReference>
<dbReference type="GO" id="GO:0048619">
    <property type="term" value="P:embryonic hindgut morphogenesis"/>
    <property type="evidence" value="ECO:0007669"/>
    <property type="project" value="TreeGrafter"/>
</dbReference>
<dbReference type="EMBL" id="LNIX01000015">
    <property type="protein sequence ID" value="OXA46482.1"/>
    <property type="molecule type" value="Genomic_DNA"/>
</dbReference>
<feature type="compositionally biased region" description="Low complexity" evidence="12">
    <location>
        <begin position="120"/>
        <end position="169"/>
    </location>
</feature>
<feature type="compositionally biased region" description="Low complexity" evidence="12">
    <location>
        <begin position="54"/>
        <end position="68"/>
    </location>
</feature>
<evidence type="ECO:0000256" key="10">
    <source>
        <dbReference type="ARBA" id="ARBA00023242"/>
    </source>
</evidence>
<evidence type="ECO:0000256" key="7">
    <source>
        <dbReference type="ARBA" id="ARBA00023015"/>
    </source>
</evidence>
<keyword evidence="10" id="KW-0539">Nucleus</keyword>
<feature type="domain" description="C2H2-type" evidence="13">
    <location>
        <begin position="605"/>
        <end position="627"/>
    </location>
</feature>
<dbReference type="GO" id="GO:0000981">
    <property type="term" value="F:DNA-binding transcription factor activity, RNA polymerase II-specific"/>
    <property type="evidence" value="ECO:0007669"/>
    <property type="project" value="TreeGrafter"/>
</dbReference>
<keyword evidence="9" id="KW-0804">Transcription</keyword>
<comment type="subcellular location">
    <subcellularLocation>
        <location evidence="1">Nucleus</location>
    </subcellularLocation>
</comment>
<feature type="region of interest" description="Disordered" evidence="12">
    <location>
        <begin position="111"/>
        <end position="214"/>
    </location>
</feature>
<evidence type="ECO:0000313" key="15">
    <source>
        <dbReference type="Proteomes" id="UP000198287"/>
    </source>
</evidence>
<dbReference type="InterPro" id="IPR036236">
    <property type="entry name" value="Znf_C2H2_sf"/>
</dbReference>
<sequence>MKLNESNLADPLLLSGCPLGGPAWGTGSFGGQELISTTTSTFSEDNLILPPTPSSGGSTSLSCKSGTSPPSSGHGVELDALLIVQSSDSFAELKPLPPFEYANPTVQLTLHNDPRLPQMGSTTATGSSPSQSSTGGRSANNSSSNNNNSNIHAHNNHSHSSGGNNAPNNLRHGGSGGSTGGSSIVSSPTGNFSSSSVGGSPSSLFDAVSSSTTPVITPNIKSELADYLLNSDIDDIAALIGNAIADSTVPNLGIELDPNGVTSSTIDPWTELDAWIESACQQTPGQPQMGGTNVPGNGPGPGGRGQTTGILLDQDATIHTSAADHAFLDGNSSTLQTLLEADSFSGGSGGNNIYHHHHPDMKQEFHNNNHSTSILQSRLQQPIPGQLLRISGGPNTSPSQMPESTTHHHYGLKVDPYTLDHPGSPTYIDPITGEVTQRPHTTHVSPPVVTSTMMSNGSSKYRKQYKLSSNNKGSSPTSSGGSYHDGSNNFISQFGPNSYDHHHHSSHNGLGNQVAIFLSYFPFYDRRRPPFPWFNLSVPFSKKQSKMGIKTKRKSSKLPSSAHTIELDPLGKEKPIHRCGICNRGFLNKSNIKVHLRTHTGEKPFKCEVCGKAFRQKAHLLKHVQIHKRITRD</sequence>
<feature type="domain" description="C2H2-type" evidence="13">
    <location>
        <begin position="577"/>
        <end position="604"/>
    </location>
</feature>
<dbReference type="OrthoDB" id="6077919at2759"/>
<evidence type="ECO:0000256" key="5">
    <source>
        <dbReference type="ARBA" id="ARBA00022771"/>
    </source>
</evidence>
<evidence type="ECO:0000256" key="1">
    <source>
        <dbReference type="ARBA" id="ARBA00004123"/>
    </source>
</evidence>
<dbReference type="AlphaFoldDB" id="A0A226DLR7"/>
<dbReference type="GO" id="GO:0005634">
    <property type="term" value="C:nucleus"/>
    <property type="evidence" value="ECO:0007669"/>
    <property type="project" value="UniProtKB-SubCell"/>
</dbReference>
<feature type="region of interest" description="Disordered" evidence="12">
    <location>
        <begin position="437"/>
        <end position="489"/>
    </location>
</feature>